<evidence type="ECO:0000256" key="7">
    <source>
        <dbReference type="ARBA" id="ARBA00022801"/>
    </source>
</evidence>
<keyword evidence="9" id="KW-0238">DNA-binding</keyword>
<keyword evidence="8" id="KW-0862">Zinc</keyword>
<dbReference type="CDD" id="cd08970">
    <property type="entry name" value="AcNei1_N"/>
    <property type="match status" value="1"/>
</dbReference>
<evidence type="ECO:0000313" key="18">
    <source>
        <dbReference type="Proteomes" id="UP001589748"/>
    </source>
</evidence>
<dbReference type="RefSeq" id="WP_380137139.1">
    <property type="nucleotide sequence ID" value="NZ_JBHLUI010000008.1"/>
</dbReference>
<keyword evidence="4" id="KW-0479">Metal-binding</keyword>
<keyword evidence="18" id="KW-1185">Reference proteome</keyword>
<evidence type="ECO:0000256" key="12">
    <source>
        <dbReference type="ARBA" id="ARBA00023268"/>
    </source>
</evidence>
<evidence type="ECO:0000256" key="11">
    <source>
        <dbReference type="ARBA" id="ARBA00023239"/>
    </source>
</evidence>
<dbReference type="InterPro" id="IPR012319">
    <property type="entry name" value="FPG_cat"/>
</dbReference>
<comment type="cofactor">
    <cofactor evidence="1">
        <name>Zn(2+)</name>
        <dbReference type="ChEBI" id="CHEBI:29105"/>
    </cofactor>
</comment>
<comment type="caution">
    <text evidence="17">The sequence shown here is derived from an EMBL/GenBank/DDBJ whole genome shotgun (WGS) entry which is preliminary data.</text>
</comment>
<keyword evidence="13" id="KW-0326">Glycosidase</keyword>
<dbReference type="EMBL" id="JBHMDM010000007">
    <property type="protein sequence ID" value="MFB9378292.1"/>
    <property type="molecule type" value="Genomic_DNA"/>
</dbReference>
<organism evidence="17 18">
    <name type="scientific">Kineococcus gynurae</name>
    <dbReference type="NCBI Taxonomy" id="452979"/>
    <lineage>
        <taxon>Bacteria</taxon>
        <taxon>Bacillati</taxon>
        <taxon>Actinomycetota</taxon>
        <taxon>Actinomycetes</taxon>
        <taxon>Kineosporiales</taxon>
        <taxon>Kineosporiaceae</taxon>
        <taxon>Kineococcus</taxon>
    </lineage>
</organism>
<evidence type="ECO:0000256" key="14">
    <source>
        <dbReference type="PROSITE-ProRule" id="PRU00391"/>
    </source>
</evidence>
<evidence type="ECO:0000256" key="3">
    <source>
        <dbReference type="ARBA" id="ARBA00012720"/>
    </source>
</evidence>
<dbReference type="InterPro" id="IPR010663">
    <property type="entry name" value="Znf_FPG/IleRS"/>
</dbReference>
<dbReference type="Pfam" id="PF06827">
    <property type="entry name" value="zf-FPG_IleRS"/>
    <property type="match status" value="1"/>
</dbReference>
<sequence>MPEGHTVHRHARELARRFRGAPVRVSSPQGRFGDGARALDGREVVGTDAHGKHLFLDVAHEADEPARTLHVHLGLYGKWTFGTGEPPAPRGLVRARLENGEHWADLRGPTACEVLEPEQVSAVHERLGPDPLRGDDPGPALARIGRSRAPVAGLLMQQEVVAGVGVVYRAEALFRAGLDPYRPGRAVGEETLGELWSDLRELLRTGVRAGRIVTTRPEHRSRPTGRVTRADAHYVYRRTGEPCRVCSTPVAHADLAGRHLYWCPRCQPG</sequence>
<dbReference type="PANTHER" id="PTHR42697:SF3">
    <property type="entry name" value="ENDONUCLEASE 8 1"/>
    <property type="match status" value="1"/>
</dbReference>
<dbReference type="PROSITE" id="PS51066">
    <property type="entry name" value="ZF_FPG_2"/>
    <property type="match status" value="1"/>
</dbReference>
<feature type="domain" description="Formamidopyrimidine-DNA glycosylase catalytic" evidence="16">
    <location>
        <begin position="2"/>
        <end position="100"/>
    </location>
</feature>
<keyword evidence="5" id="KW-0227">DNA damage</keyword>
<protein>
    <recommendedName>
        <fullName evidence="3">DNA-(apurinic or apyrimidinic site) lyase</fullName>
        <ecNumber evidence="3">4.2.99.18</ecNumber>
    </recommendedName>
</protein>
<dbReference type="PANTHER" id="PTHR42697">
    <property type="entry name" value="ENDONUCLEASE 8"/>
    <property type="match status" value="1"/>
</dbReference>
<evidence type="ECO:0000259" key="16">
    <source>
        <dbReference type="PROSITE" id="PS51068"/>
    </source>
</evidence>
<dbReference type="PROSITE" id="PS51068">
    <property type="entry name" value="FPG_CAT"/>
    <property type="match status" value="1"/>
</dbReference>
<dbReference type="InterPro" id="IPR035937">
    <property type="entry name" value="FPG_N"/>
</dbReference>
<evidence type="ECO:0000259" key="15">
    <source>
        <dbReference type="PROSITE" id="PS51066"/>
    </source>
</evidence>
<reference evidence="17 18" key="1">
    <citation type="submission" date="2024-09" db="EMBL/GenBank/DDBJ databases">
        <authorList>
            <person name="Sun Q."/>
            <person name="Mori K."/>
        </authorList>
    </citation>
    <scope>NUCLEOTIDE SEQUENCE [LARGE SCALE GENOMIC DNA]</scope>
    <source>
        <strain evidence="17 18">TISTR 1856</strain>
    </source>
</reference>
<evidence type="ECO:0000313" key="17">
    <source>
        <dbReference type="EMBL" id="MFB9378292.1"/>
    </source>
</evidence>
<keyword evidence="10" id="KW-0234">DNA repair</keyword>
<evidence type="ECO:0000256" key="5">
    <source>
        <dbReference type="ARBA" id="ARBA00022763"/>
    </source>
</evidence>
<gene>
    <name evidence="17" type="ORF">ACFFVI_15085</name>
</gene>
<dbReference type="Pfam" id="PF06831">
    <property type="entry name" value="H2TH"/>
    <property type="match status" value="1"/>
</dbReference>
<feature type="domain" description="FPG-type" evidence="15">
    <location>
        <begin position="234"/>
        <end position="268"/>
    </location>
</feature>
<keyword evidence="11" id="KW-0456">Lyase</keyword>
<dbReference type="SUPFAM" id="SSF57716">
    <property type="entry name" value="Glucocorticoid receptor-like (DNA-binding domain)"/>
    <property type="match status" value="1"/>
</dbReference>
<dbReference type="InterPro" id="IPR010979">
    <property type="entry name" value="Ribosomal_uS13-like_H2TH"/>
</dbReference>
<evidence type="ECO:0000256" key="4">
    <source>
        <dbReference type="ARBA" id="ARBA00022723"/>
    </source>
</evidence>
<evidence type="ECO:0000256" key="2">
    <source>
        <dbReference type="ARBA" id="ARBA00009409"/>
    </source>
</evidence>
<evidence type="ECO:0000256" key="8">
    <source>
        <dbReference type="ARBA" id="ARBA00022833"/>
    </source>
</evidence>
<proteinExistence type="inferred from homology"/>
<dbReference type="Gene3D" id="3.20.190.10">
    <property type="entry name" value="MutM-like, N-terminal"/>
    <property type="match status" value="1"/>
</dbReference>
<dbReference type="SMART" id="SM01232">
    <property type="entry name" value="H2TH"/>
    <property type="match status" value="1"/>
</dbReference>
<dbReference type="EC" id="4.2.99.18" evidence="3"/>
<dbReference type="SUPFAM" id="SSF81624">
    <property type="entry name" value="N-terminal domain of MutM-like DNA repair proteins"/>
    <property type="match status" value="1"/>
</dbReference>
<accession>A0ABV5LW34</accession>
<comment type="similarity">
    <text evidence="2">Belongs to the FPG family.</text>
</comment>
<evidence type="ECO:0000256" key="6">
    <source>
        <dbReference type="ARBA" id="ARBA00022771"/>
    </source>
</evidence>
<evidence type="ECO:0000256" key="10">
    <source>
        <dbReference type="ARBA" id="ARBA00023204"/>
    </source>
</evidence>
<name>A0ABV5LW34_9ACTN</name>
<dbReference type="SMART" id="SM00898">
    <property type="entry name" value="Fapy_DNA_glyco"/>
    <property type="match status" value="1"/>
</dbReference>
<keyword evidence="7" id="KW-0378">Hydrolase</keyword>
<dbReference type="SUPFAM" id="SSF46946">
    <property type="entry name" value="S13-like H2TH domain"/>
    <property type="match status" value="1"/>
</dbReference>
<dbReference type="Pfam" id="PF01149">
    <property type="entry name" value="Fapy_DNA_glyco"/>
    <property type="match status" value="1"/>
</dbReference>
<evidence type="ECO:0000256" key="9">
    <source>
        <dbReference type="ARBA" id="ARBA00023125"/>
    </source>
</evidence>
<keyword evidence="12" id="KW-0511">Multifunctional enzyme</keyword>
<dbReference type="InterPro" id="IPR015886">
    <property type="entry name" value="H2TH_FPG"/>
</dbReference>
<evidence type="ECO:0000256" key="13">
    <source>
        <dbReference type="ARBA" id="ARBA00023295"/>
    </source>
</evidence>
<dbReference type="Proteomes" id="UP001589748">
    <property type="component" value="Unassembled WGS sequence"/>
</dbReference>
<keyword evidence="6 14" id="KW-0863">Zinc-finger</keyword>
<dbReference type="Gene3D" id="1.10.8.50">
    <property type="match status" value="1"/>
</dbReference>
<evidence type="ECO:0000256" key="1">
    <source>
        <dbReference type="ARBA" id="ARBA00001947"/>
    </source>
</evidence>
<dbReference type="InterPro" id="IPR000214">
    <property type="entry name" value="Znf_DNA_glyclase/AP_lyase"/>
</dbReference>